<evidence type="ECO:0000313" key="3">
    <source>
        <dbReference type="EMBL" id="OXA46247.1"/>
    </source>
</evidence>
<keyword evidence="1" id="KW-0812">Transmembrane</keyword>
<keyword evidence="4" id="KW-1185">Reference proteome</keyword>
<evidence type="ECO:0000259" key="2">
    <source>
        <dbReference type="PROSITE" id="PS51406"/>
    </source>
</evidence>
<organism evidence="3 4">
    <name type="scientific">Folsomia candida</name>
    <name type="common">Springtail</name>
    <dbReference type="NCBI Taxonomy" id="158441"/>
    <lineage>
        <taxon>Eukaryota</taxon>
        <taxon>Metazoa</taxon>
        <taxon>Ecdysozoa</taxon>
        <taxon>Arthropoda</taxon>
        <taxon>Hexapoda</taxon>
        <taxon>Collembola</taxon>
        <taxon>Entomobryomorpha</taxon>
        <taxon>Isotomoidea</taxon>
        <taxon>Isotomidae</taxon>
        <taxon>Proisotominae</taxon>
        <taxon>Folsomia</taxon>
    </lineage>
</organism>
<keyword evidence="1" id="KW-0472">Membrane</keyword>
<comment type="caution">
    <text evidence="3">The sequence shown here is derived from an EMBL/GenBank/DDBJ whole genome shotgun (WGS) entry which is preliminary data.</text>
</comment>
<feature type="transmembrane region" description="Helical" evidence="1">
    <location>
        <begin position="254"/>
        <end position="274"/>
    </location>
</feature>
<keyword evidence="1" id="KW-1133">Transmembrane helix</keyword>
<dbReference type="GO" id="GO:0005615">
    <property type="term" value="C:extracellular space"/>
    <property type="evidence" value="ECO:0007669"/>
    <property type="project" value="TreeGrafter"/>
</dbReference>
<dbReference type="InterPro" id="IPR014716">
    <property type="entry name" value="Fibrinogen_a/b/g_C_1"/>
</dbReference>
<feature type="transmembrane region" description="Helical" evidence="1">
    <location>
        <begin position="294"/>
        <end position="318"/>
    </location>
</feature>
<feature type="domain" description="Fibrinogen C-terminal" evidence="2">
    <location>
        <begin position="564"/>
        <end position="791"/>
    </location>
</feature>
<dbReference type="OrthoDB" id="6145874at2759"/>
<proteinExistence type="predicted"/>
<dbReference type="Proteomes" id="UP000198287">
    <property type="component" value="Unassembled WGS sequence"/>
</dbReference>
<dbReference type="InterPro" id="IPR050373">
    <property type="entry name" value="Fibrinogen_C-term_domain"/>
</dbReference>
<gene>
    <name evidence="3" type="ORF">Fcan01_19326</name>
</gene>
<dbReference type="EMBL" id="LNIX01000016">
    <property type="protein sequence ID" value="OXA46247.1"/>
    <property type="molecule type" value="Genomic_DNA"/>
</dbReference>
<evidence type="ECO:0000256" key="1">
    <source>
        <dbReference type="SAM" id="Phobius"/>
    </source>
</evidence>
<reference evidence="3 4" key="1">
    <citation type="submission" date="2015-12" db="EMBL/GenBank/DDBJ databases">
        <title>The genome of Folsomia candida.</title>
        <authorList>
            <person name="Faddeeva A."/>
            <person name="Derks M.F."/>
            <person name="Anvar Y."/>
            <person name="Smit S."/>
            <person name="Van Straalen N."/>
            <person name="Roelofs D."/>
        </authorList>
    </citation>
    <scope>NUCLEOTIDE SEQUENCE [LARGE SCALE GENOMIC DNA]</scope>
    <source>
        <strain evidence="3 4">VU population</strain>
        <tissue evidence="3">Whole body</tissue>
    </source>
</reference>
<dbReference type="PROSITE" id="PS51406">
    <property type="entry name" value="FIBRINOGEN_C_2"/>
    <property type="match status" value="1"/>
</dbReference>
<feature type="transmembrane region" description="Helical" evidence="1">
    <location>
        <begin position="140"/>
        <end position="168"/>
    </location>
</feature>
<feature type="transmembrane region" description="Helical" evidence="1">
    <location>
        <begin position="180"/>
        <end position="198"/>
    </location>
</feature>
<accession>A0A226DNM0</accession>
<dbReference type="Gene3D" id="3.90.215.10">
    <property type="entry name" value="Gamma Fibrinogen, chain A, domain 1"/>
    <property type="match status" value="1"/>
</dbReference>
<evidence type="ECO:0000313" key="4">
    <source>
        <dbReference type="Proteomes" id="UP000198287"/>
    </source>
</evidence>
<name>A0A226DNM0_FOLCA</name>
<dbReference type="CDD" id="cd00087">
    <property type="entry name" value="FReD"/>
    <property type="match status" value="1"/>
</dbReference>
<protein>
    <submittedName>
        <fullName evidence="3">Techylectin-5B</fullName>
    </submittedName>
</protein>
<dbReference type="Pfam" id="PF00147">
    <property type="entry name" value="Fibrinogen_C"/>
    <property type="match status" value="1"/>
</dbReference>
<feature type="transmembrane region" description="Helical" evidence="1">
    <location>
        <begin position="204"/>
        <end position="226"/>
    </location>
</feature>
<dbReference type="InterPro" id="IPR002181">
    <property type="entry name" value="Fibrinogen_a/b/g_C_dom"/>
</dbReference>
<dbReference type="AlphaFoldDB" id="A0A226DNM0"/>
<dbReference type="STRING" id="158441.A0A226DNM0"/>
<dbReference type="InterPro" id="IPR036056">
    <property type="entry name" value="Fibrinogen-like_C"/>
</dbReference>
<feature type="transmembrane region" description="Helical" evidence="1">
    <location>
        <begin position="79"/>
        <end position="105"/>
    </location>
</feature>
<dbReference type="SMART" id="SM00186">
    <property type="entry name" value="FBG"/>
    <property type="match status" value="1"/>
</dbReference>
<dbReference type="SUPFAM" id="SSF56496">
    <property type="entry name" value="Fibrinogen C-terminal domain-like"/>
    <property type="match status" value="1"/>
</dbReference>
<dbReference type="PANTHER" id="PTHR19143">
    <property type="entry name" value="FIBRINOGEN/TENASCIN/ANGIOPOEITIN"/>
    <property type="match status" value="1"/>
</dbReference>
<sequence length="794" mass="90929">MDQTAMFDTFKKYSRWMQHFTSPPVKWSAKKKRFEYRAGGFKYYLWCFHTFVGLGICTAGGVVVIFLSQMFTFYKQLPLAFLFLFVGQFSTAFAGFAINVGLILYGADFVKGWNTLVRMEGNLQNQGFDHRDSFTPHRNYLWITMTLFIWALTTYPSIFSLSAIFFRLDPYYHILSMLKITYLPAHIFRFYLICTAPAELCRFLAFTITVSISTFQMLRSSLVLLIQQHASPFSVMVSRMSGNPVESRYRHVQIVLISMESLIGFICLISQGLGLANGILSNFVSLKFYGTLPVWLYVIFPCIAIMILILANVMFNYLHNVPDYSDKLLRNLDYYTISQPKEGVKKTRKELRSLKVLTLSPILAGHKFLIYKRSTKMTYFVVMVKGADPHDEESFRRNVNDVFERLTTQLSNIPTKDDLTAEIGAMEARFTKKLEDLKISVKNMEASINEKLEGLQIGVRNLEVFEELRMDVDHREKLKKGRTRRSTDTLDAVASDYRLGILASQVRKSAYNETCKFVELLLNVQSDQIVALEEIRNAGANVSQGVANIITEVDSLKYYINNSFPDFYKIKSCSDDSSLSDSTFRNQQVICDKEWVIIQRRGTPTPPGKERTNFERIWEVYENGFGSLSGDFWLGLKTINSLTEEGFTQLRVDLEDWNRTKAYAMYDVFKVANSTEKYNLTVAGYTGTAGDALDYHNGQQFTTIDNDNDKSVNKSCAAIYKGGWWYQTCHKAALNSIYNNSSAVEKPGADLNSIYHNSSTVEKSGLGLVWNHWKGSNYSLMKVEMKIRKPVRLF</sequence>
<feature type="transmembrane region" description="Helical" evidence="1">
    <location>
        <begin position="43"/>
        <end position="67"/>
    </location>
</feature>